<organism evidence="1 2">
    <name type="scientific">Secundilactobacillus pentosiphilus</name>
    <dbReference type="NCBI Taxonomy" id="1714682"/>
    <lineage>
        <taxon>Bacteria</taxon>
        <taxon>Bacillati</taxon>
        <taxon>Bacillota</taxon>
        <taxon>Bacilli</taxon>
        <taxon>Lactobacillales</taxon>
        <taxon>Lactobacillaceae</taxon>
        <taxon>Secundilactobacillus</taxon>
    </lineage>
</organism>
<dbReference type="Proteomes" id="UP000198414">
    <property type="component" value="Unassembled WGS sequence"/>
</dbReference>
<evidence type="ECO:0000313" key="2">
    <source>
        <dbReference type="Proteomes" id="UP000198414"/>
    </source>
</evidence>
<comment type="caution">
    <text evidence="1">The sequence shown here is derived from an EMBL/GenBank/DDBJ whole genome shotgun (WGS) entry which is preliminary data.</text>
</comment>
<reference evidence="1 2" key="1">
    <citation type="submission" date="2015-11" db="EMBL/GenBank/DDBJ databases">
        <title>Draft genome sequences of new species of the genus Lactobacillus isolated from orchardgrass silage.</title>
        <authorList>
            <person name="Tohno M."/>
            <person name="Tanizawa Y."/>
            <person name="Arita M."/>
        </authorList>
    </citation>
    <scope>NUCLEOTIDE SEQUENCE [LARGE SCALE GENOMIC DNA]</scope>
    <source>
        <strain evidence="1 2">IWT25</strain>
    </source>
</reference>
<name>A0A1Z5IV61_9LACO</name>
<dbReference type="RefSeq" id="WP_089120785.1">
    <property type="nucleotide sequence ID" value="NZ_BCMI01000005.1"/>
</dbReference>
<dbReference type="AlphaFoldDB" id="A0A1Z5IV61"/>
<evidence type="ECO:0000313" key="1">
    <source>
        <dbReference type="EMBL" id="GAX05482.1"/>
    </source>
</evidence>
<sequence length="109" mass="12754">MIYFMTITTYYWDLAEQSKKQSQIPLFEIKITAGNRENINDIQTILELQVTSIPSWVYESLPIDKVREDRIPIIADEVLIMRTTILDIWNGDQANEIADALKNEYKMNV</sequence>
<proteinExistence type="predicted"/>
<accession>A0A1Z5IV61</accession>
<dbReference type="EMBL" id="BCMI01000005">
    <property type="protein sequence ID" value="GAX05482.1"/>
    <property type="molecule type" value="Genomic_DNA"/>
</dbReference>
<dbReference type="OrthoDB" id="10004048at2"/>
<protein>
    <submittedName>
        <fullName evidence="1">Uncharacterized protein</fullName>
    </submittedName>
</protein>
<gene>
    <name evidence="1" type="ORF">IWT25_00788</name>
</gene>